<evidence type="ECO:0000313" key="4">
    <source>
        <dbReference type="EMBL" id="GJJ71872.1"/>
    </source>
</evidence>
<sequence>MPYTNIVFNPAYLKAMVQSPRYKVEDIPDLSGKVAIVTGANSGLGYATTVALASHGAHVILACRSEAKALEAIEKAKVEIREWKEKHNPKPTLESEATKHQEPQLEFLALDLNDMNSCHRAAKQFLERGLPIHILINNGGIMTSPFALSADGIEQQFAVNHMGHYVFTMQLLDRIKESQPSRIVMLASIGHEMTVHGGVDFKTLNDESKSNATSRYGRSKLCNILFGKALARRLQGEKVYVNMPHPGFVQTDLARNNKDSLGAMAAGLYDLAGKLCAATPKIGCLNQLYCATSPEIEEKDLRGNYLVPVGNICKPSSYALDEALQEELWTFSEALAKEKIREP</sequence>
<keyword evidence="5" id="KW-1185">Reference proteome</keyword>
<dbReference type="EMBL" id="BQFW01000006">
    <property type="protein sequence ID" value="GJJ71872.1"/>
    <property type="molecule type" value="Genomic_DNA"/>
</dbReference>
<dbReference type="Pfam" id="PF00106">
    <property type="entry name" value="adh_short"/>
    <property type="match status" value="2"/>
</dbReference>
<dbReference type="SUPFAM" id="SSF51735">
    <property type="entry name" value="NAD(P)-binding Rossmann-fold domains"/>
    <property type="match status" value="1"/>
</dbReference>
<proteinExistence type="inferred from homology"/>
<organism evidence="4 5">
    <name type="scientific">Entomortierella parvispora</name>
    <dbReference type="NCBI Taxonomy" id="205924"/>
    <lineage>
        <taxon>Eukaryota</taxon>
        <taxon>Fungi</taxon>
        <taxon>Fungi incertae sedis</taxon>
        <taxon>Mucoromycota</taxon>
        <taxon>Mortierellomycotina</taxon>
        <taxon>Mortierellomycetes</taxon>
        <taxon>Mortierellales</taxon>
        <taxon>Mortierellaceae</taxon>
        <taxon>Entomortierella</taxon>
    </lineage>
</organism>
<name>A0A9P3LVB8_9FUNG</name>
<gene>
    <name evidence="4" type="ORF">EMPS_04229</name>
</gene>
<dbReference type="PANTHER" id="PTHR24320:SF282">
    <property type="entry name" value="WW DOMAIN-CONTAINING OXIDOREDUCTASE"/>
    <property type="match status" value="1"/>
</dbReference>
<dbReference type="InterPro" id="IPR036291">
    <property type="entry name" value="NAD(P)-bd_dom_sf"/>
</dbReference>
<dbReference type="PRINTS" id="PR00081">
    <property type="entry name" value="GDHRDH"/>
</dbReference>
<comment type="similarity">
    <text evidence="1">Belongs to the short-chain dehydrogenases/reductases (SDR) family.</text>
</comment>
<reference evidence="4" key="2">
    <citation type="journal article" date="2022" name="Microbiol. Resour. Announc.">
        <title>Whole-Genome Sequence of Entomortierella parvispora E1425, a Mucoromycotan Fungus Associated with Burkholderiaceae-Related Endosymbiotic Bacteria.</title>
        <authorList>
            <person name="Herlambang A."/>
            <person name="Guo Y."/>
            <person name="Takashima Y."/>
            <person name="Narisawa K."/>
            <person name="Ohta H."/>
            <person name="Nishizawa T."/>
        </authorList>
    </citation>
    <scope>NUCLEOTIDE SEQUENCE</scope>
    <source>
        <strain evidence="4">E1425</strain>
    </source>
</reference>
<reference evidence="4" key="1">
    <citation type="submission" date="2021-11" db="EMBL/GenBank/DDBJ databases">
        <authorList>
            <person name="Herlambang A."/>
            <person name="Guo Y."/>
            <person name="Takashima Y."/>
            <person name="Nishizawa T."/>
        </authorList>
    </citation>
    <scope>NUCLEOTIDE SEQUENCE</scope>
    <source>
        <strain evidence="4">E1425</strain>
    </source>
</reference>
<evidence type="ECO:0000256" key="3">
    <source>
        <dbReference type="ARBA" id="ARBA00023002"/>
    </source>
</evidence>
<evidence type="ECO:0000256" key="2">
    <source>
        <dbReference type="ARBA" id="ARBA00022857"/>
    </source>
</evidence>
<accession>A0A9P3LVB8</accession>
<comment type="caution">
    <text evidence="4">The sequence shown here is derived from an EMBL/GenBank/DDBJ whole genome shotgun (WGS) entry which is preliminary data.</text>
</comment>
<keyword evidence="3" id="KW-0560">Oxidoreductase</keyword>
<dbReference type="Proteomes" id="UP000827284">
    <property type="component" value="Unassembled WGS sequence"/>
</dbReference>
<keyword evidence="2" id="KW-0521">NADP</keyword>
<dbReference type="PANTHER" id="PTHR24320">
    <property type="entry name" value="RETINOL DEHYDROGENASE"/>
    <property type="match status" value="1"/>
</dbReference>
<dbReference type="CDD" id="cd05327">
    <property type="entry name" value="retinol-DH_like_SDR_c_like"/>
    <property type="match status" value="1"/>
</dbReference>
<dbReference type="OrthoDB" id="191139at2759"/>
<evidence type="ECO:0008006" key="6">
    <source>
        <dbReference type="Google" id="ProtNLM"/>
    </source>
</evidence>
<protein>
    <recommendedName>
        <fullName evidence="6">NAD(P)-binding protein</fullName>
    </recommendedName>
</protein>
<evidence type="ECO:0000313" key="5">
    <source>
        <dbReference type="Proteomes" id="UP000827284"/>
    </source>
</evidence>
<dbReference type="AlphaFoldDB" id="A0A9P3LVB8"/>
<dbReference type="GO" id="GO:0016491">
    <property type="term" value="F:oxidoreductase activity"/>
    <property type="evidence" value="ECO:0007669"/>
    <property type="project" value="UniProtKB-KW"/>
</dbReference>
<dbReference type="InterPro" id="IPR002347">
    <property type="entry name" value="SDR_fam"/>
</dbReference>
<dbReference type="Gene3D" id="3.40.50.720">
    <property type="entry name" value="NAD(P)-binding Rossmann-like Domain"/>
    <property type="match status" value="1"/>
</dbReference>
<evidence type="ECO:0000256" key="1">
    <source>
        <dbReference type="ARBA" id="ARBA00006484"/>
    </source>
</evidence>